<accession>A0A5N4A5D5</accession>
<dbReference type="AlphaFoldDB" id="A0A5N4A5D5"/>
<feature type="domain" description="RRM" evidence="3">
    <location>
        <begin position="8"/>
        <end position="90"/>
    </location>
</feature>
<dbReference type="Gene3D" id="3.30.70.330">
    <property type="match status" value="3"/>
</dbReference>
<dbReference type="GO" id="GO:0003723">
    <property type="term" value="F:RNA binding"/>
    <property type="evidence" value="ECO:0007669"/>
    <property type="project" value="UniProtKB-UniRule"/>
</dbReference>
<keyword evidence="1 2" id="KW-0694">RNA-binding</keyword>
<dbReference type="InterPro" id="IPR035979">
    <property type="entry name" value="RBD_domain_sf"/>
</dbReference>
<dbReference type="InterPro" id="IPR000504">
    <property type="entry name" value="RRM_dom"/>
</dbReference>
<dbReference type="SUPFAM" id="SSF54928">
    <property type="entry name" value="RNA-binding domain, RBD"/>
    <property type="match status" value="2"/>
</dbReference>
<gene>
    <name evidence="4" type="ORF">PPYR_14494</name>
</gene>
<dbReference type="EMBL" id="VVIM01000010">
    <property type="protein sequence ID" value="KAB0792535.1"/>
    <property type="molecule type" value="Genomic_DNA"/>
</dbReference>
<dbReference type="InParanoid" id="A0A5N4A5D5"/>
<comment type="caution">
    <text evidence="4">The sequence shown here is derived from an EMBL/GenBank/DDBJ whole genome shotgun (WGS) entry which is preliminary data.</text>
</comment>
<name>A0A5N4A5D5_PHOPY</name>
<sequence length="475" mass="54399">MKPPPLDNQVFVKDLPIDALEDEIFVHFSRAGQIYEIILMVDPDSEGVHNLGCAFIRYVDSEGAKNAVRHFHNFPFRLQRRVVVVKAIASKRVYIFGLPFSKCKTQIWDELIRKGLKNITDVIVHKPPATHKKNRGFIFVEFETHENAAFVRNKYYRNNPLHLFGRKCLVDWTSTTMTVDSEAMADVKRLFMRNLPRYLSRKDILEILYKLIDDMCCVEKIYKANQFAFIHFGTREMAETALLRLKRYFENTDVEITWCIPQEEEAKLEKTFRTQQKMFNILYLSSFEENYPLFSLDCLSSDSSGSSEGSSSPPRFPSDIVASVSQFKAILDSEQQSQQFRIESTYVCTQANEASPSESCCNISKFPLQQVVESLKKNILPQCEPSTSKSAQEQSAQEQIMAVVEGSEFAMPPPTTTWRRMDYTRNFGAPISGIQQPTEPSVAMARWSEGESAASSNEGLPSMINWWDLLTERDG</sequence>
<feature type="domain" description="RRM" evidence="3">
    <location>
        <begin position="91"/>
        <end position="175"/>
    </location>
</feature>
<feature type="domain" description="RRM" evidence="3">
    <location>
        <begin position="188"/>
        <end position="261"/>
    </location>
</feature>
<reference evidence="4 5" key="1">
    <citation type="journal article" date="2018" name="Elife">
        <title>Firefly genomes illuminate parallel origins of bioluminescence in beetles.</title>
        <authorList>
            <person name="Fallon T.R."/>
            <person name="Lower S.E."/>
            <person name="Chang C.H."/>
            <person name="Bessho-Uehara M."/>
            <person name="Martin G.J."/>
            <person name="Bewick A.J."/>
            <person name="Behringer M."/>
            <person name="Debat H.J."/>
            <person name="Wong I."/>
            <person name="Day J.C."/>
            <person name="Suvorov A."/>
            <person name="Silva C.J."/>
            <person name="Stanger-Hall K.F."/>
            <person name="Hall D.W."/>
            <person name="Schmitz R.J."/>
            <person name="Nelson D.R."/>
            <person name="Lewis S.M."/>
            <person name="Shigenobu S."/>
            <person name="Bybee S.M."/>
            <person name="Larracuente A.M."/>
            <person name="Oba Y."/>
            <person name="Weng J.K."/>
        </authorList>
    </citation>
    <scope>NUCLEOTIDE SEQUENCE [LARGE SCALE GENOMIC DNA]</scope>
    <source>
        <strain evidence="4">1611_PpyrPB1</strain>
        <tissue evidence="4">Whole body</tissue>
    </source>
</reference>
<dbReference type="PANTHER" id="PTHR21245">
    <property type="entry name" value="HETEROGENEOUS NUCLEAR RIBONUCLEOPROTEIN"/>
    <property type="match status" value="1"/>
</dbReference>
<evidence type="ECO:0000313" key="5">
    <source>
        <dbReference type="Proteomes" id="UP000327044"/>
    </source>
</evidence>
<dbReference type="Pfam" id="PF00076">
    <property type="entry name" value="RRM_1"/>
    <property type="match status" value="1"/>
</dbReference>
<proteinExistence type="predicted"/>
<protein>
    <recommendedName>
        <fullName evidence="3">RRM domain-containing protein</fullName>
    </recommendedName>
</protein>
<dbReference type="PROSITE" id="PS50102">
    <property type="entry name" value="RRM"/>
    <property type="match status" value="3"/>
</dbReference>
<dbReference type="Proteomes" id="UP000327044">
    <property type="component" value="Unassembled WGS sequence"/>
</dbReference>
<evidence type="ECO:0000259" key="3">
    <source>
        <dbReference type="PROSITE" id="PS50102"/>
    </source>
</evidence>
<keyword evidence="5" id="KW-1185">Reference proteome</keyword>
<dbReference type="SMART" id="SM00360">
    <property type="entry name" value="RRM"/>
    <property type="match status" value="3"/>
</dbReference>
<organism evidence="4 5">
    <name type="scientific">Photinus pyralis</name>
    <name type="common">Common eastern firefly</name>
    <name type="synonym">Lampyris pyralis</name>
    <dbReference type="NCBI Taxonomy" id="7054"/>
    <lineage>
        <taxon>Eukaryota</taxon>
        <taxon>Metazoa</taxon>
        <taxon>Ecdysozoa</taxon>
        <taxon>Arthropoda</taxon>
        <taxon>Hexapoda</taxon>
        <taxon>Insecta</taxon>
        <taxon>Pterygota</taxon>
        <taxon>Neoptera</taxon>
        <taxon>Endopterygota</taxon>
        <taxon>Coleoptera</taxon>
        <taxon>Polyphaga</taxon>
        <taxon>Elateriformia</taxon>
        <taxon>Elateroidea</taxon>
        <taxon>Lampyridae</taxon>
        <taxon>Lampyrinae</taxon>
        <taxon>Photinus</taxon>
    </lineage>
</organism>
<evidence type="ECO:0000313" key="4">
    <source>
        <dbReference type="EMBL" id="KAB0792535.1"/>
    </source>
</evidence>
<dbReference type="InterPro" id="IPR012677">
    <property type="entry name" value="Nucleotide-bd_a/b_plait_sf"/>
</dbReference>
<evidence type="ECO:0000256" key="2">
    <source>
        <dbReference type="PROSITE-ProRule" id="PRU00176"/>
    </source>
</evidence>
<evidence type="ECO:0000256" key="1">
    <source>
        <dbReference type="ARBA" id="ARBA00022884"/>
    </source>
</evidence>